<dbReference type="InterPro" id="IPR036046">
    <property type="entry name" value="Acylphosphatase-like_dom_sf"/>
</dbReference>
<dbReference type="GO" id="GO:0003998">
    <property type="term" value="F:acylphosphatase activity"/>
    <property type="evidence" value="ECO:0007669"/>
    <property type="project" value="UniProtKB-EC"/>
</dbReference>
<comment type="similarity">
    <text evidence="1 5">Belongs to the acylphosphatase family.</text>
</comment>
<dbReference type="AlphaFoldDB" id="A0A518DFB5"/>
<dbReference type="PANTHER" id="PTHR47268">
    <property type="entry name" value="ACYLPHOSPHATASE"/>
    <property type="match status" value="1"/>
</dbReference>
<evidence type="ECO:0000256" key="4">
    <source>
        <dbReference type="PROSITE-ProRule" id="PRU00520"/>
    </source>
</evidence>
<dbReference type="KEGG" id="pnd:Pla175_35610"/>
<dbReference type="EC" id="3.6.1.7" evidence="2 4"/>
<keyword evidence="4 7" id="KW-0378">Hydrolase</keyword>
<evidence type="ECO:0000256" key="3">
    <source>
        <dbReference type="ARBA" id="ARBA00047645"/>
    </source>
</evidence>
<evidence type="ECO:0000259" key="6">
    <source>
        <dbReference type="PROSITE" id="PS51160"/>
    </source>
</evidence>
<dbReference type="PROSITE" id="PS00151">
    <property type="entry name" value="ACYLPHOSPHATASE_2"/>
    <property type="match status" value="1"/>
</dbReference>
<comment type="catalytic activity">
    <reaction evidence="3 4">
        <text>an acyl phosphate + H2O = a carboxylate + phosphate + H(+)</text>
        <dbReference type="Rhea" id="RHEA:14965"/>
        <dbReference type="ChEBI" id="CHEBI:15377"/>
        <dbReference type="ChEBI" id="CHEBI:15378"/>
        <dbReference type="ChEBI" id="CHEBI:29067"/>
        <dbReference type="ChEBI" id="CHEBI:43474"/>
        <dbReference type="ChEBI" id="CHEBI:59918"/>
        <dbReference type="EC" id="3.6.1.7"/>
    </reaction>
</comment>
<keyword evidence="8" id="KW-1185">Reference proteome</keyword>
<evidence type="ECO:0000313" key="7">
    <source>
        <dbReference type="EMBL" id="QDU90160.1"/>
    </source>
</evidence>
<dbReference type="OrthoDB" id="9808093at2"/>
<dbReference type="InterPro" id="IPR020456">
    <property type="entry name" value="Acylphosphatase"/>
</dbReference>
<evidence type="ECO:0000256" key="5">
    <source>
        <dbReference type="RuleBase" id="RU004168"/>
    </source>
</evidence>
<accession>A0A518DFB5</accession>
<dbReference type="Proteomes" id="UP000317429">
    <property type="component" value="Chromosome"/>
</dbReference>
<dbReference type="PANTHER" id="PTHR47268:SF4">
    <property type="entry name" value="ACYLPHOSPHATASE"/>
    <property type="match status" value="1"/>
</dbReference>
<dbReference type="InterPro" id="IPR017968">
    <property type="entry name" value="Acylphosphatase_CS"/>
</dbReference>
<dbReference type="PROSITE" id="PS51160">
    <property type="entry name" value="ACYLPHOSPHATASE_3"/>
    <property type="match status" value="1"/>
</dbReference>
<proteinExistence type="inferred from homology"/>
<name>A0A518DFB5_9BACT</name>
<feature type="active site" evidence="4">
    <location>
        <position position="20"/>
    </location>
</feature>
<sequence>MAAQRRTVRYSGRVQGVGFRAATRRIAAAYAVTGYVQNLPDGSVRMVAEGPSDELDAFQTAIRKQMADRIAAEFSDPQPPLGDFDDFSIRY</sequence>
<dbReference type="Gene3D" id="3.30.70.100">
    <property type="match status" value="1"/>
</dbReference>
<dbReference type="RefSeq" id="WP_145288089.1">
    <property type="nucleotide sequence ID" value="NZ_CP036291.1"/>
</dbReference>
<dbReference type="EMBL" id="CP036291">
    <property type="protein sequence ID" value="QDU90160.1"/>
    <property type="molecule type" value="Genomic_DNA"/>
</dbReference>
<dbReference type="SUPFAM" id="SSF54975">
    <property type="entry name" value="Acylphosphatase/BLUF domain-like"/>
    <property type="match status" value="1"/>
</dbReference>
<organism evidence="7 8">
    <name type="scientific">Pirellulimonas nuda</name>
    <dbReference type="NCBI Taxonomy" id="2528009"/>
    <lineage>
        <taxon>Bacteria</taxon>
        <taxon>Pseudomonadati</taxon>
        <taxon>Planctomycetota</taxon>
        <taxon>Planctomycetia</taxon>
        <taxon>Pirellulales</taxon>
        <taxon>Lacipirellulaceae</taxon>
        <taxon>Pirellulimonas</taxon>
    </lineage>
</organism>
<protein>
    <recommendedName>
        <fullName evidence="2 4">acylphosphatase</fullName>
        <ecNumber evidence="2 4">3.6.1.7</ecNumber>
    </recommendedName>
</protein>
<evidence type="ECO:0000313" key="8">
    <source>
        <dbReference type="Proteomes" id="UP000317429"/>
    </source>
</evidence>
<gene>
    <name evidence="7" type="primary">yccX</name>
    <name evidence="7" type="ORF">Pla175_35610</name>
</gene>
<evidence type="ECO:0000256" key="2">
    <source>
        <dbReference type="ARBA" id="ARBA00012150"/>
    </source>
</evidence>
<evidence type="ECO:0000256" key="1">
    <source>
        <dbReference type="ARBA" id="ARBA00005614"/>
    </source>
</evidence>
<feature type="active site" evidence="4">
    <location>
        <position position="38"/>
    </location>
</feature>
<dbReference type="InterPro" id="IPR001792">
    <property type="entry name" value="Acylphosphatase-like_dom"/>
</dbReference>
<dbReference type="Pfam" id="PF00708">
    <property type="entry name" value="Acylphosphatase"/>
    <property type="match status" value="1"/>
</dbReference>
<feature type="domain" description="Acylphosphatase-like" evidence="6">
    <location>
        <begin position="5"/>
        <end position="91"/>
    </location>
</feature>
<reference evidence="7 8" key="1">
    <citation type="submission" date="2019-02" db="EMBL/GenBank/DDBJ databases">
        <title>Deep-cultivation of Planctomycetes and their phenomic and genomic characterization uncovers novel biology.</title>
        <authorList>
            <person name="Wiegand S."/>
            <person name="Jogler M."/>
            <person name="Boedeker C."/>
            <person name="Pinto D."/>
            <person name="Vollmers J."/>
            <person name="Rivas-Marin E."/>
            <person name="Kohn T."/>
            <person name="Peeters S.H."/>
            <person name="Heuer A."/>
            <person name="Rast P."/>
            <person name="Oberbeckmann S."/>
            <person name="Bunk B."/>
            <person name="Jeske O."/>
            <person name="Meyerdierks A."/>
            <person name="Storesund J.E."/>
            <person name="Kallscheuer N."/>
            <person name="Luecker S."/>
            <person name="Lage O.M."/>
            <person name="Pohl T."/>
            <person name="Merkel B.J."/>
            <person name="Hornburger P."/>
            <person name="Mueller R.-W."/>
            <person name="Bruemmer F."/>
            <person name="Labrenz M."/>
            <person name="Spormann A.M."/>
            <person name="Op den Camp H."/>
            <person name="Overmann J."/>
            <person name="Amann R."/>
            <person name="Jetten M.S.M."/>
            <person name="Mascher T."/>
            <person name="Medema M.H."/>
            <person name="Devos D.P."/>
            <person name="Kaster A.-K."/>
            <person name="Ovreas L."/>
            <person name="Rohde M."/>
            <person name="Galperin M.Y."/>
            <person name="Jogler C."/>
        </authorList>
    </citation>
    <scope>NUCLEOTIDE SEQUENCE [LARGE SCALE GENOMIC DNA]</scope>
    <source>
        <strain evidence="7 8">Pla175</strain>
    </source>
</reference>